<dbReference type="AlphaFoldDB" id="A5G4N4"/>
<dbReference type="Proteomes" id="UP000006695">
    <property type="component" value="Chromosome"/>
</dbReference>
<keyword evidence="1" id="KW-0472">Membrane</keyword>
<evidence type="ECO:0000313" key="4">
    <source>
        <dbReference type="Proteomes" id="UP000006695"/>
    </source>
</evidence>
<dbReference type="InterPro" id="IPR018639">
    <property type="entry name" value="DUF2062"/>
</dbReference>
<proteinExistence type="predicted"/>
<gene>
    <name evidence="3" type="ordered locus">Gura_2574</name>
</gene>
<dbReference type="STRING" id="351605.Gura_2574"/>
<evidence type="ECO:0000256" key="1">
    <source>
        <dbReference type="SAM" id="Phobius"/>
    </source>
</evidence>
<dbReference type="KEGG" id="gur:Gura_2574"/>
<accession>A5G4N4</accession>
<feature type="domain" description="DUF2062" evidence="2">
    <location>
        <begin position="13"/>
        <end position="157"/>
    </location>
</feature>
<dbReference type="HOGENOM" id="CLU_119034_1_0_7"/>
<keyword evidence="1" id="KW-1133">Transmembrane helix</keyword>
<dbReference type="OrthoDB" id="123362at2"/>
<protein>
    <recommendedName>
        <fullName evidence="2">DUF2062 domain-containing protein</fullName>
    </recommendedName>
</protein>
<evidence type="ECO:0000259" key="2">
    <source>
        <dbReference type="Pfam" id="PF09835"/>
    </source>
</evidence>
<feature type="transmembrane region" description="Helical" evidence="1">
    <location>
        <begin position="128"/>
        <end position="150"/>
    </location>
</feature>
<dbReference type="EMBL" id="CP000698">
    <property type="protein sequence ID" value="ABQ26752.1"/>
    <property type="molecule type" value="Genomic_DNA"/>
</dbReference>
<feature type="transmembrane region" description="Helical" evidence="1">
    <location>
        <begin position="31"/>
        <end position="61"/>
    </location>
</feature>
<name>A5G4N4_GEOUR</name>
<reference evidence="3 4" key="1">
    <citation type="submission" date="2007-05" db="EMBL/GenBank/DDBJ databases">
        <title>Complete sequence of Geobacter uraniireducens Rf4.</title>
        <authorList>
            <consortium name="US DOE Joint Genome Institute"/>
            <person name="Copeland A."/>
            <person name="Lucas S."/>
            <person name="Lapidus A."/>
            <person name="Barry K."/>
            <person name="Detter J.C."/>
            <person name="Glavina del Rio T."/>
            <person name="Hammon N."/>
            <person name="Israni S."/>
            <person name="Dalin E."/>
            <person name="Tice H."/>
            <person name="Pitluck S."/>
            <person name="Chertkov O."/>
            <person name="Brettin T."/>
            <person name="Bruce D."/>
            <person name="Han C."/>
            <person name="Schmutz J."/>
            <person name="Larimer F."/>
            <person name="Land M."/>
            <person name="Hauser L."/>
            <person name="Kyrpides N."/>
            <person name="Mikhailova N."/>
            <person name="Shelobolina E."/>
            <person name="Aklujkar M."/>
            <person name="Lovley D."/>
            <person name="Richardson P."/>
        </authorList>
    </citation>
    <scope>NUCLEOTIDE SEQUENCE [LARGE SCALE GENOMIC DNA]</scope>
    <source>
        <strain evidence="3 4">Rf4</strain>
    </source>
</reference>
<feature type="transmembrane region" description="Helical" evidence="1">
    <location>
        <begin position="73"/>
        <end position="90"/>
    </location>
</feature>
<organism evidence="3 4">
    <name type="scientific">Geotalea uraniireducens (strain Rf4)</name>
    <name type="common">Geobacter uraniireducens</name>
    <dbReference type="NCBI Taxonomy" id="351605"/>
    <lineage>
        <taxon>Bacteria</taxon>
        <taxon>Pseudomonadati</taxon>
        <taxon>Thermodesulfobacteriota</taxon>
        <taxon>Desulfuromonadia</taxon>
        <taxon>Geobacterales</taxon>
        <taxon>Geobacteraceae</taxon>
        <taxon>Geotalea</taxon>
    </lineage>
</organism>
<keyword evidence="4" id="KW-1185">Reference proteome</keyword>
<dbReference type="RefSeq" id="WP_011939430.1">
    <property type="nucleotide sequence ID" value="NC_009483.1"/>
</dbReference>
<dbReference type="PANTHER" id="PTHR35102:SF1">
    <property type="entry name" value="E3 UBIQUITIN-PROTEIN LIGASE"/>
    <property type="match status" value="1"/>
</dbReference>
<dbReference type="Pfam" id="PF09835">
    <property type="entry name" value="DUF2062"/>
    <property type="match status" value="1"/>
</dbReference>
<evidence type="ECO:0000313" key="3">
    <source>
        <dbReference type="EMBL" id="ABQ26752.1"/>
    </source>
</evidence>
<dbReference type="PANTHER" id="PTHR35102">
    <property type="entry name" value="E3 UBIQUITIN-PROTEIN LIGASE"/>
    <property type="match status" value="1"/>
</dbReference>
<keyword evidence="1" id="KW-0812">Transmembrane</keyword>
<sequence length="177" mass="19478">MQFNRCALKLTETVGKRLKDIFQCGLTPHKLALTICLGIAVGILPIFWGTTLICAALAFFLRLNQAAIQAVNYMAYPLQLALFFPFYRLGERVFPWEKPLSPEMASGGLHGGFTATITHLGGAALKAVAAWLITAPPATILIYLLLLAIFKKKYRRQLLRKQSGEGNLPASEPLHVV</sequence>